<name>A0A0N5AUY6_9BILA</name>
<dbReference type="GO" id="GO:0051087">
    <property type="term" value="F:protein-folding chaperone binding"/>
    <property type="evidence" value="ECO:0007669"/>
    <property type="project" value="TreeGrafter"/>
</dbReference>
<proteinExistence type="inferred from homology"/>
<dbReference type="PANTHER" id="PTHR22932">
    <property type="entry name" value="TELOMERASE-BINDING PROTEIN P23 HSP90 CO-CHAPERONE"/>
    <property type="match status" value="1"/>
</dbReference>
<dbReference type="WBParaSite" id="SMUV_0000868301-mRNA-1">
    <property type="protein sequence ID" value="SMUV_0000868301-mRNA-1"/>
    <property type="gene ID" value="SMUV_0000868301"/>
</dbReference>
<keyword evidence="4" id="KW-1185">Reference proteome</keyword>
<dbReference type="AlphaFoldDB" id="A0A0N5AUY6"/>
<feature type="domain" description="CS" evidence="3">
    <location>
        <begin position="6"/>
        <end position="91"/>
    </location>
</feature>
<accession>A0A0N5AUY6</accession>
<evidence type="ECO:0000256" key="1">
    <source>
        <dbReference type="ARBA" id="ARBA00025733"/>
    </source>
</evidence>
<organism evidence="4 5">
    <name type="scientific">Syphacia muris</name>
    <dbReference type="NCBI Taxonomy" id="451379"/>
    <lineage>
        <taxon>Eukaryota</taxon>
        <taxon>Metazoa</taxon>
        <taxon>Ecdysozoa</taxon>
        <taxon>Nematoda</taxon>
        <taxon>Chromadorea</taxon>
        <taxon>Rhabditida</taxon>
        <taxon>Spirurina</taxon>
        <taxon>Oxyuridomorpha</taxon>
        <taxon>Oxyuroidea</taxon>
        <taxon>Oxyuridae</taxon>
        <taxon>Syphacia</taxon>
    </lineage>
</organism>
<dbReference type="InterPro" id="IPR007052">
    <property type="entry name" value="CS_dom"/>
</dbReference>
<dbReference type="GO" id="GO:0005634">
    <property type="term" value="C:nucleus"/>
    <property type="evidence" value="ECO:0007669"/>
    <property type="project" value="TreeGrafter"/>
</dbReference>
<dbReference type="Gene3D" id="2.60.40.790">
    <property type="match status" value="1"/>
</dbReference>
<dbReference type="GO" id="GO:0051879">
    <property type="term" value="F:Hsp90 protein binding"/>
    <property type="evidence" value="ECO:0007669"/>
    <property type="project" value="InterPro"/>
</dbReference>
<evidence type="ECO:0000313" key="5">
    <source>
        <dbReference type="WBParaSite" id="SMUV_0000868301-mRNA-1"/>
    </source>
</evidence>
<dbReference type="FunFam" id="2.60.40.790:FF:000013">
    <property type="entry name" value="Very-long-chain (3R)-3-hydroxyacyl-CoA dehydratase"/>
    <property type="match status" value="1"/>
</dbReference>
<evidence type="ECO:0000256" key="2">
    <source>
        <dbReference type="SAM" id="MobiDB-lite"/>
    </source>
</evidence>
<sequence>MAAATKLHPLVQWAQREKVLFLTIEIDKITELNVTEKELQVKGNYSGSSAEYEAKIEFYADVKTEYRRIPGDRHLELVLDKEASGWWPRLLKNASKVPWVKVDFNKWKDEDEDEDEDGDLSNNFDFKNYMANMGGDAGEVPNLGDFEDEDDDDEDMPELEDADADKKVDDKKKDTTDDKTKTKPVEEDGKSTNPDQKTS</sequence>
<dbReference type="SUPFAM" id="SSF49764">
    <property type="entry name" value="HSP20-like chaperones"/>
    <property type="match status" value="1"/>
</dbReference>
<dbReference type="CDD" id="cd06465">
    <property type="entry name" value="p23_hB-ind1_like"/>
    <property type="match status" value="1"/>
</dbReference>
<dbReference type="InterPro" id="IPR008978">
    <property type="entry name" value="HSP20-like_chaperone"/>
</dbReference>
<dbReference type="InterPro" id="IPR045250">
    <property type="entry name" value="p23-like"/>
</dbReference>
<dbReference type="GO" id="GO:0051131">
    <property type="term" value="P:chaperone-mediated protein complex assembly"/>
    <property type="evidence" value="ECO:0007669"/>
    <property type="project" value="TreeGrafter"/>
</dbReference>
<dbReference type="GO" id="GO:0006457">
    <property type="term" value="P:protein folding"/>
    <property type="evidence" value="ECO:0007669"/>
    <property type="project" value="TreeGrafter"/>
</dbReference>
<dbReference type="Proteomes" id="UP000046393">
    <property type="component" value="Unplaced"/>
</dbReference>
<feature type="region of interest" description="Disordered" evidence="2">
    <location>
        <begin position="131"/>
        <end position="199"/>
    </location>
</feature>
<dbReference type="PROSITE" id="PS51203">
    <property type="entry name" value="CS"/>
    <property type="match status" value="1"/>
</dbReference>
<evidence type="ECO:0000313" key="4">
    <source>
        <dbReference type="Proteomes" id="UP000046393"/>
    </source>
</evidence>
<reference evidence="5" key="1">
    <citation type="submission" date="2017-02" db="UniProtKB">
        <authorList>
            <consortium name="WormBaseParasite"/>
        </authorList>
    </citation>
    <scope>IDENTIFICATION</scope>
</reference>
<dbReference type="STRING" id="451379.A0A0N5AUY6"/>
<protein>
    <submittedName>
        <fullName evidence="5">CS domain-containing protein</fullName>
    </submittedName>
</protein>
<dbReference type="GO" id="GO:0005829">
    <property type="term" value="C:cytosol"/>
    <property type="evidence" value="ECO:0007669"/>
    <property type="project" value="TreeGrafter"/>
</dbReference>
<feature type="compositionally biased region" description="Basic and acidic residues" evidence="2">
    <location>
        <begin position="164"/>
        <end position="190"/>
    </location>
</feature>
<evidence type="ECO:0000259" key="3">
    <source>
        <dbReference type="PROSITE" id="PS51203"/>
    </source>
</evidence>
<feature type="compositionally biased region" description="Acidic residues" evidence="2">
    <location>
        <begin position="145"/>
        <end position="163"/>
    </location>
</feature>
<dbReference type="PANTHER" id="PTHR22932:SF1">
    <property type="entry name" value="CO-CHAPERONE PROTEIN DAF-41"/>
    <property type="match status" value="1"/>
</dbReference>
<comment type="similarity">
    <text evidence="1">Belongs to the p23/wos2 family.</text>
</comment>